<dbReference type="Proteomes" id="UP000504606">
    <property type="component" value="Unplaced"/>
</dbReference>
<dbReference type="AlphaFoldDB" id="A0A6J1TLV8"/>
<keyword evidence="1" id="KW-0732">Signal</keyword>
<accession>A0A6J1TLV8</accession>
<evidence type="ECO:0000313" key="3">
    <source>
        <dbReference type="RefSeq" id="XP_026293767.1"/>
    </source>
</evidence>
<keyword evidence="2" id="KW-1185">Reference proteome</keyword>
<feature type="signal peptide" evidence="1">
    <location>
        <begin position="1"/>
        <end position="25"/>
    </location>
</feature>
<organism evidence="2 3">
    <name type="scientific">Frankliniella occidentalis</name>
    <name type="common">Western flower thrips</name>
    <name type="synonym">Euthrips occidentalis</name>
    <dbReference type="NCBI Taxonomy" id="133901"/>
    <lineage>
        <taxon>Eukaryota</taxon>
        <taxon>Metazoa</taxon>
        <taxon>Ecdysozoa</taxon>
        <taxon>Arthropoda</taxon>
        <taxon>Hexapoda</taxon>
        <taxon>Insecta</taxon>
        <taxon>Pterygota</taxon>
        <taxon>Neoptera</taxon>
        <taxon>Paraneoptera</taxon>
        <taxon>Thysanoptera</taxon>
        <taxon>Terebrantia</taxon>
        <taxon>Thripoidea</taxon>
        <taxon>Thripidae</taxon>
        <taxon>Frankliniella</taxon>
    </lineage>
</organism>
<name>A0A6J1TLV8_FRAOC</name>
<gene>
    <name evidence="3" type="primary">LOC113217897</name>
</gene>
<evidence type="ECO:0000313" key="2">
    <source>
        <dbReference type="Proteomes" id="UP000504606"/>
    </source>
</evidence>
<dbReference type="KEGG" id="foc:113217897"/>
<protein>
    <submittedName>
        <fullName evidence="3">Protein kreg-1-like</fullName>
    </submittedName>
</protein>
<sequence length="124" mass="13204">MTTAVIRASSLLLLLLSLFSRAAKAEPQIAAFGMPLGSLAPLAPLAPAAALMIGYPAGGAQPYPAYPAPPAYASAYPYFHHHHGPPFGWHGFHGGYGHHGGYGQHHGYHHPHHAYHGPPMPHFH</sequence>
<reference evidence="3" key="1">
    <citation type="submission" date="2025-08" db="UniProtKB">
        <authorList>
            <consortium name="RefSeq"/>
        </authorList>
    </citation>
    <scope>IDENTIFICATION</scope>
    <source>
        <tissue evidence="3">Whole organism</tissue>
    </source>
</reference>
<dbReference type="GeneID" id="113217897"/>
<proteinExistence type="predicted"/>
<dbReference type="RefSeq" id="XP_026293767.1">
    <property type="nucleotide sequence ID" value="XM_026437982.2"/>
</dbReference>
<feature type="chain" id="PRO_5027091110" evidence="1">
    <location>
        <begin position="26"/>
        <end position="124"/>
    </location>
</feature>
<evidence type="ECO:0000256" key="1">
    <source>
        <dbReference type="SAM" id="SignalP"/>
    </source>
</evidence>